<keyword evidence="2" id="KW-1185">Reference proteome</keyword>
<accession>A0A0C9TND0</accession>
<dbReference type="HOGENOM" id="CLU_005726_7_1_1"/>
<sequence>MVSDFVCPELGWLKSKNGTQEARLILKTGKSQEGYFTCDDLCRQVELAIEIFEDHFPGTATAAFMFDNAPSHQKRAPDALSARYMPKYP</sequence>
<gene>
    <name evidence="1" type="ORF">M422DRAFT_143415</name>
</gene>
<name>A0A0C9TND0_SPHS4</name>
<reference evidence="1 2" key="1">
    <citation type="submission" date="2014-06" db="EMBL/GenBank/DDBJ databases">
        <title>Evolutionary Origins and Diversification of the Mycorrhizal Mutualists.</title>
        <authorList>
            <consortium name="DOE Joint Genome Institute"/>
            <consortium name="Mycorrhizal Genomics Consortium"/>
            <person name="Kohler A."/>
            <person name="Kuo A."/>
            <person name="Nagy L.G."/>
            <person name="Floudas D."/>
            <person name="Copeland A."/>
            <person name="Barry K.W."/>
            <person name="Cichocki N."/>
            <person name="Veneault-Fourrey C."/>
            <person name="LaButti K."/>
            <person name="Lindquist E.A."/>
            <person name="Lipzen A."/>
            <person name="Lundell T."/>
            <person name="Morin E."/>
            <person name="Murat C."/>
            <person name="Riley R."/>
            <person name="Ohm R."/>
            <person name="Sun H."/>
            <person name="Tunlid A."/>
            <person name="Henrissat B."/>
            <person name="Grigoriev I.V."/>
            <person name="Hibbett D.S."/>
            <person name="Martin F."/>
        </authorList>
    </citation>
    <scope>NUCLEOTIDE SEQUENCE [LARGE SCALE GENOMIC DNA]</scope>
    <source>
        <strain evidence="1 2">SS14</strain>
    </source>
</reference>
<evidence type="ECO:0000313" key="1">
    <source>
        <dbReference type="EMBL" id="KIJ31513.1"/>
    </source>
</evidence>
<proteinExistence type="predicted"/>
<dbReference type="OrthoDB" id="6511194at2759"/>
<dbReference type="EMBL" id="KN837241">
    <property type="protein sequence ID" value="KIJ31513.1"/>
    <property type="molecule type" value="Genomic_DNA"/>
</dbReference>
<dbReference type="Proteomes" id="UP000054279">
    <property type="component" value="Unassembled WGS sequence"/>
</dbReference>
<feature type="non-terminal residue" evidence="1">
    <location>
        <position position="89"/>
    </location>
</feature>
<evidence type="ECO:0000313" key="2">
    <source>
        <dbReference type="Proteomes" id="UP000054279"/>
    </source>
</evidence>
<organism evidence="1 2">
    <name type="scientific">Sphaerobolus stellatus (strain SS14)</name>
    <dbReference type="NCBI Taxonomy" id="990650"/>
    <lineage>
        <taxon>Eukaryota</taxon>
        <taxon>Fungi</taxon>
        <taxon>Dikarya</taxon>
        <taxon>Basidiomycota</taxon>
        <taxon>Agaricomycotina</taxon>
        <taxon>Agaricomycetes</taxon>
        <taxon>Phallomycetidae</taxon>
        <taxon>Geastrales</taxon>
        <taxon>Sphaerobolaceae</taxon>
        <taxon>Sphaerobolus</taxon>
    </lineage>
</organism>
<dbReference type="AlphaFoldDB" id="A0A0C9TND0"/>
<protein>
    <submittedName>
        <fullName evidence="1">Uncharacterized protein</fullName>
    </submittedName>
</protein>